<evidence type="ECO:0000256" key="3">
    <source>
        <dbReference type="ARBA" id="ARBA00022840"/>
    </source>
</evidence>
<evidence type="ECO:0000256" key="2">
    <source>
        <dbReference type="ARBA" id="ARBA00022741"/>
    </source>
</evidence>
<keyword evidence="9" id="KW-1185">Reference proteome</keyword>
<feature type="region of interest" description="Disordered" evidence="6">
    <location>
        <begin position="35"/>
        <end position="57"/>
    </location>
</feature>
<organism evidence="8 9">
    <name type="scientific">Sus scrofa</name>
    <name type="common">Pig</name>
    <dbReference type="NCBI Taxonomy" id="9823"/>
    <lineage>
        <taxon>Eukaryota</taxon>
        <taxon>Metazoa</taxon>
        <taxon>Chordata</taxon>
        <taxon>Craniata</taxon>
        <taxon>Vertebrata</taxon>
        <taxon>Euteleostomi</taxon>
        <taxon>Mammalia</taxon>
        <taxon>Eutheria</taxon>
        <taxon>Laurasiatheria</taxon>
        <taxon>Artiodactyla</taxon>
        <taxon>Suina</taxon>
        <taxon>Suidae</taxon>
        <taxon>Sus</taxon>
    </lineage>
</organism>
<keyword evidence="5" id="KW-0030">Aminoacyl-tRNA synthetase</keyword>
<feature type="domain" description="WHEP-TRS" evidence="7">
    <location>
        <begin position="66"/>
        <end position="122"/>
    </location>
</feature>
<proteinExistence type="evidence at protein level"/>
<evidence type="ECO:0000256" key="6">
    <source>
        <dbReference type="SAM" id="MobiDB-lite"/>
    </source>
</evidence>
<dbReference type="SMART" id="SM00991">
    <property type="entry name" value="WHEP-TRS"/>
    <property type="match status" value="1"/>
</dbReference>
<accession>A0A8W4F6B5</accession>
<dbReference type="FunFam" id="1.10.287.10:FF:000007">
    <property type="entry name" value="Glycyl-tRNA synthetase"/>
    <property type="match status" value="1"/>
</dbReference>
<evidence type="ECO:0000313" key="8">
    <source>
        <dbReference type="Ensembl" id="ENSSSCP00000074711.1"/>
    </source>
</evidence>
<reference evidence="8" key="3">
    <citation type="submission" date="2025-09" db="UniProtKB">
        <authorList>
            <consortium name="Ensembl"/>
        </authorList>
    </citation>
    <scope>IDENTIFICATION</scope>
</reference>
<dbReference type="CDD" id="cd00935">
    <property type="entry name" value="GlyRS_RNA"/>
    <property type="match status" value="1"/>
</dbReference>
<keyword evidence="10" id="KW-1267">Proteomics identification</keyword>
<evidence type="ECO:0000259" key="7">
    <source>
        <dbReference type="PROSITE" id="PS51185"/>
    </source>
</evidence>
<dbReference type="InterPro" id="IPR045864">
    <property type="entry name" value="aa-tRNA-synth_II/BPL/LPL"/>
</dbReference>
<evidence type="ECO:0000256" key="5">
    <source>
        <dbReference type="ARBA" id="ARBA00023146"/>
    </source>
</evidence>
<dbReference type="PANTHER" id="PTHR10745">
    <property type="entry name" value="GLYCYL-TRNA SYNTHETASE/DNA POLYMERASE SUBUNIT GAMMA-2"/>
    <property type="match status" value="1"/>
</dbReference>
<protein>
    <submittedName>
        <fullName evidence="8">Glycyl-tRNA synthetase 1</fullName>
    </submittedName>
</protein>
<feature type="compositionally biased region" description="Low complexity" evidence="6">
    <location>
        <begin position="39"/>
        <end position="57"/>
    </location>
</feature>
<dbReference type="GO" id="GO:0006418">
    <property type="term" value="P:tRNA aminoacylation for protein translation"/>
    <property type="evidence" value="ECO:0007669"/>
    <property type="project" value="InterPro"/>
</dbReference>
<dbReference type="InterPro" id="IPR000738">
    <property type="entry name" value="WHEP-TRS_dom"/>
</dbReference>
<dbReference type="GeneTree" id="ENSGT00940000153759"/>
<evidence type="ECO:0007829" key="10">
    <source>
        <dbReference type="PeptideAtlas" id="A0A8W4F6B5"/>
    </source>
</evidence>
<dbReference type="PROSITE" id="PS51185">
    <property type="entry name" value="WHEP_TRS_2"/>
    <property type="match status" value="1"/>
</dbReference>
<reference evidence="8" key="1">
    <citation type="journal article" date="2020" name="Gigascience">
        <title>An improved pig reference genome sequence to enable pig genetics and genomics research.</title>
        <authorList>
            <person name="Warr A."/>
            <person name="Affara N."/>
            <person name="Aken B."/>
            <person name="Beiki H."/>
            <person name="Bickhart D.M."/>
            <person name="Billis K."/>
            <person name="Chow W."/>
            <person name="Eory L."/>
            <person name="Finlayson H.A."/>
            <person name="Flicek P."/>
            <person name="Giron C.G."/>
            <person name="Griffin D.K."/>
            <person name="Hall R."/>
            <person name="Hannum G."/>
            <person name="Hourlier T."/>
            <person name="Howe K."/>
            <person name="Hume D.A."/>
            <person name="Izuogu O."/>
            <person name="Kim K."/>
            <person name="Koren S."/>
            <person name="Liu H."/>
            <person name="Manchanda N."/>
            <person name="Martin F.J."/>
            <person name="Nonneman D.J."/>
            <person name="O'Connor R.E."/>
            <person name="Phillippy A.M."/>
            <person name="Rohrer G.A."/>
            <person name="Rosen B.D."/>
            <person name="Rund L.A."/>
            <person name="Sargent C.A."/>
            <person name="Schook L.B."/>
            <person name="Schroeder S.G."/>
            <person name="Schwartz A.S."/>
            <person name="Skinner B.M."/>
            <person name="Talbot R."/>
            <person name="Tseng E."/>
            <person name="Tuggle C.K."/>
            <person name="Watson M."/>
            <person name="Smith T.P.L."/>
            <person name="Archibald A.L."/>
        </authorList>
    </citation>
    <scope>NUCLEOTIDE SEQUENCE [LARGE SCALE GENOMIC DNA]</scope>
    <source>
        <strain evidence="8">Duroc</strain>
    </source>
</reference>
<dbReference type="SUPFAM" id="SSF55681">
    <property type="entry name" value="Class II aaRS and biotin synthetases"/>
    <property type="match status" value="1"/>
</dbReference>
<dbReference type="PROSITE" id="PS00762">
    <property type="entry name" value="WHEP_TRS_1"/>
    <property type="match status" value="1"/>
</dbReference>
<name>A0A8W4F6B5_PIG</name>
<sequence length="259" mass="28865">MPSLRPALLRAARAALLLSPPPRLPAQPPLLPCRHISKPARAPISSPAASAAASRSSMDGVGTEEVLAPLRLAVRQQGDLVRKLKEDKAPQVDVDKAVAELKARKRVLEAKELALQPKDDVVDRAKMEDTLKRRFFYDQAFAIYGGVSGLYDFGPVGCALKNNIIQTWRQHFIQEEQILEIDCTMLTPEPVLKTSGHVDKFADFMVKDVKNGECFRADHLLKAHLQKLMSDKKCSAEKKSEMESVLAQIRVPGEQFEFW</sequence>
<dbReference type="Ensembl" id="ENSSSCT00000103077.1">
    <property type="protein sequence ID" value="ENSSSCP00000074711.1"/>
    <property type="gene ID" value="ENSSSCG00000016677.5"/>
</dbReference>
<dbReference type="Gene3D" id="3.30.930.10">
    <property type="entry name" value="Bira Bifunctional Protein, Domain 2"/>
    <property type="match status" value="1"/>
</dbReference>
<dbReference type="Proteomes" id="UP000008227">
    <property type="component" value="Chromosome 18"/>
</dbReference>
<dbReference type="InterPro" id="IPR027031">
    <property type="entry name" value="Gly-tRNA_synthase/POLG2"/>
</dbReference>
<keyword evidence="4" id="KW-0648">Protein biosynthesis</keyword>
<dbReference type="Pfam" id="PF00458">
    <property type="entry name" value="WHEP-TRS"/>
    <property type="match status" value="1"/>
</dbReference>
<evidence type="ECO:0000256" key="4">
    <source>
        <dbReference type="ARBA" id="ARBA00022917"/>
    </source>
</evidence>
<dbReference type="Gene3D" id="1.10.287.10">
    <property type="entry name" value="S15/NS1, RNA-binding"/>
    <property type="match status" value="1"/>
</dbReference>
<dbReference type="AlphaFoldDB" id="A0A8W4F6B5"/>
<keyword evidence="1" id="KW-0436">Ligase</keyword>
<evidence type="ECO:0000313" key="9">
    <source>
        <dbReference type="Proteomes" id="UP000008227"/>
    </source>
</evidence>
<dbReference type="GO" id="GO:0004812">
    <property type="term" value="F:aminoacyl-tRNA ligase activity"/>
    <property type="evidence" value="ECO:0007669"/>
    <property type="project" value="UniProtKB-KW"/>
</dbReference>
<reference evidence="8" key="2">
    <citation type="submission" date="2025-08" db="UniProtKB">
        <authorList>
            <consortium name="Ensembl"/>
        </authorList>
    </citation>
    <scope>IDENTIFICATION</scope>
</reference>
<dbReference type="PANTHER" id="PTHR10745:SF0">
    <property type="entry name" value="GLYCINE--TRNA LIGASE"/>
    <property type="match status" value="1"/>
</dbReference>
<dbReference type="GO" id="GO:0005524">
    <property type="term" value="F:ATP binding"/>
    <property type="evidence" value="ECO:0007669"/>
    <property type="project" value="UniProtKB-KW"/>
</dbReference>
<dbReference type="SUPFAM" id="SSF47060">
    <property type="entry name" value="S15/NS1 RNA-binding domain"/>
    <property type="match status" value="1"/>
</dbReference>
<dbReference type="InterPro" id="IPR009068">
    <property type="entry name" value="uS15_NS1_RNA-bd_sf"/>
</dbReference>
<gene>
    <name evidence="8" type="primary">GARS1</name>
</gene>
<keyword evidence="3" id="KW-0067">ATP-binding</keyword>
<evidence type="ECO:0000256" key="1">
    <source>
        <dbReference type="ARBA" id="ARBA00022598"/>
    </source>
</evidence>
<keyword evidence="2" id="KW-0547">Nucleotide-binding</keyword>